<dbReference type="InterPro" id="IPR038404">
    <property type="entry name" value="TRAP_DctP_sf"/>
</dbReference>
<dbReference type="PATRIC" id="fig|264459.3.peg.5621"/>
<dbReference type="AlphaFoldDB" id="A0A0Q0AZM0"/>
<organism evidence="2 3">
    <name type="scientific">Pseudomonas syringae pv. spinaceae</name>
    <dbReference type="NCBI Taxonomy" id="264459"/>
    <lineage>
        <taxon>Bacteria</taxon>
        <taxon>Pseudomonadati</taxon>
        <taxon>Pseudomonadota</taxon>
        <taxon>Gammaproteobacteria</taxon>
        <taxon>Pseudomonadales</taxon>
        <taxon>Pseudomonadaceae</taxon>
        <taxon>Pseudomonas</taxon>
        <taxon>Pseudomonas syringae</taxon>
    </lineage>
</organism>
<dbReference type="Pfam" id="PF03480">
    <property type="entry name" value="DctP"/>
    <property type="match status" value="1"/>
</dbReference>
<dbReference type="Proteomes" id="UP000050384">
    <property type="component" value="Unassembled WGS sequence"/>
</dbReference>
<keyword evidence="1" id="KW-0732">Signal</keyword>
<dbReference type="InterPro" id="IPR018389">
    <property type="entry name" value="DctP_fam"/>
</dbReference>
<evidence type="ECO:0000256" key="1">
    <source>
        <dbReference type="ARBA" id="ARBA00022729"/>
    </source>
</evidence>
<dbReference type="EMBL" id="LJRI01001211">
    <property type="protein sequence ID" value="KPY69636.1"/>
    <property type="molecule type" value="Genomic_DNA"/>
</dbReference>
<dbReference type="NCBIfam" id="TIGR00787">
    <property type="entry name" value="dctP"/>
    <property type="match status" value="1"/>
</dbReference>
<accession>A0A0Q0AZM0</accession>
<dbReference type="GO" id="GO:0030288">
    <property type="term" value="C:outer membrane-bounded periplasmic space"/>
    <property type="evidence" value="ECO:0007669"/>
    <property type="project" value="InterPro"/>
</dbReference>
<dbReference type="PANTHER" id="PTHR33376:SF2">
    <property type="entry name" value="DICARBOXYLATE-BINDING PERIPLASMIC PROTEIN"/>
    <property type="match status" value="1"/>
</dbReference>
<dbReference type="InterPro" id="IPR004682">
    <property type="entry name" value="TRAP_DctP"/>
</dbReference>
<evidence type="ECO:0000313" key="2">
    <source>
        <dbReference type="EMBL" id="KPY69636.1"/>
    </source>
</evidence>
<evidence type="ECO:0000313" key="3">
    <source>
        <dbReference type="Proteomes" id="UP000050384"/>
    </source>
</evidence>
<name>A0A0Q0AZM0_PSESX</name>
<reference evidence="2 3" key="1">
    <citation type="submission" date="2015-09" db="EMBL/GenBank/DDBJ databases">
        <title>Genome announcement of multiple Pseudomonas syringae strains.</title>
        <authorList>
            <person name="Thakur S."/>
            <person name="Wang P.W."/>
            <person name="Gong Y."/>
            <person name="Weir B.S."/>
            <person name="Guttman D.S."/>
        </authorList>
    </citation>
    <scope>NUCLEOTIDE SEQUENCE [LARGE SCALE GENOMIC DNA]</scope>
    <source>
        <strain evidence="2 3">ICMP16929</strain>
    </source>
</reference>
<dbReference type="PANTHER" id="PTHR33376">
    <property type="match status" value="1"/>
</dbReference>
<protein>
    <submittedName>
        <fullName evidence="2">TRAP dicarboxylate transporter subunit DctP</fullName>
    </submittedName>
</protein>
<dbReference type="CDD" id="cd13671">
    <property type="entry name" value="PBP2_TRAP_SBP_like_3"/>
    <property type="match status" value="1"/>
</dbReference>
<comment type="caution">
    <text evidence="2">The sequence shown here is derived from an EMBL/GenBank/DDBJ whole genome shotgun (WGS) entry which is preliminary data.</text>
</comment>
<dbReference type="GO" id="GO:0055085">
    <property type="term" value="P:transmembrane transport"/>
    <property type="evidence" value="ECO:0007669"/>
    <property type="project" value="InterPro"/>
</dbReference>
<proteinExistence type="predicted"/>
<gene>
    <name evidence="2" type="ORF">ALO94_05340</name>
</gene>
<sequence>MLLDLRQRCGSGPSLYPQRQTRPLAGRAREKTCHVCVWWPEPGHPVRDLHSPRWRSQRPAARRWCVRFATWRQRPGGTRFSGLIAPTEQSLARPKITTLEISMDFKRKLLIAALPLAFCMSGLAQADVKIKFAEVHPAGYAPVVAEQNMGKKLEEQSKGEISFKMYAGGVLGSEKEVVEQVQSGAVQMTRVSLGIVGPVVPDVNVFNLPFVFRDQAHMRTIIDGEIGQEILDKITNSQFNMVALAWMDGGTRNLYTKKPVRQLADLKGMKIRVQGNPVFIETINDMGGNGIAMATGEIFSALQTGVIDGAENNPPTYFQHNHYQNAKFFTMTEHLILPEPIVMSKATWEKLKPEQQALVKKLAREAQMEERVLWDKSSADADAEVKLKAAGVEFITLTPEQKKAFYDATQPVRDKFGAPYKDLISRIEAVQTNPALAAASSQAAQ</sequence>
<dbReference type="Gene3D" id="3.40.190.170">
    <property type="entry name" value="Bacterial extracellular solute-binding protein, family 7"/>
    <property type="match status" value="1"/>
</dbReference>
<dbReference type="GO" id="GO:0030246">
    <property type="term" value="F:carbohydrate binding"/>
    <property type="evidence" value="ECO:0007669"/>
    <property type="project" value="TreeGrafter"/>
</dbReference>
<dbReference type="NCBIfam" id="NF037995">
    <property type="entry name" value="TRAP_S1"/>
    <property type="match status" value="1"/>
</dbReference>